<dbReference type="GO" id="GO:0016301">
    <property type="term" value="F:kinase activity"/>
    <property type="evidence" value="ECO:0007669"/>
    <property type="project" value="UniProtKB-KW"/>
</dbReference>
<reference evidence="3 4" key="3">
    <citation type="submission" date="2016-03" db="EMBL/GenBank/DDBJ databases">
        <title>EvidentialGene: Evidence-directed Construction of Genes on Genomes.</title>
        <authorList>
            <person name="Gilbert D.G."/>
            <person name="Choi J.-H."/>
            <person name="Mockaitis K."/>
            <person name="Colbourne J."/>
            <person name="Pfrender M."/>
        </authorList>
    </citation>
    <scope>NUCLEOTIDE SEQUENCE [LARGE SCALE GENOMIC DNA]</scope>
    <source>
        <strain evidence="3 4">Xinb3</strain>
        <tissue evidence="3">Complete organism</tissue>
    </source>
</reference>
<accession>A0A0P4ZIK5</accession>
<evidence type="ECO:0000313" key="2">
    <source>
        <dbReference type="EMBL" id="JAJ09709.1"/>
    </source>
</evidence>
<dbReference type="GO" id="GO:0046579">
    <property type="term" value="P:positive regulation of Ras protein signal transduction"/>
    <property type="evidence" value="ECO:0007669"/>
    <property type="project" value="TreeGrafter"/>
</dbReference>
<sequence length="242" mass="27936">MSKRKIEVGEFSLSSPEKQQCIAKDVRESEEALRQLSMLFPEEKFLGRVPRVVMKHMIYSRIPNRTLVDKEIDELNQTGVIRLFKLGSEEESLAVLFMEQYKELIERRCSDSALVKRFVIKILKKIKEISVEKAVLVSAGFTETDIKTLINNCLLTVRTTTTYWFAFPGAGEFMKAYAKGRQNVIRLIRKSKYKQILQNELEQRDMRKTVQLGVQYHIHDIIGADMVICVNTTSGNLLRLSN</sequence>
<dbReference type="AlphaFoldDB" id="A0A0P4ZIK5"/>
<organism evidence="2">
    <name type="scientific">Daphnia magna</name>
    <dbReference type="NCBI Taxonomy" id="35525"/>
    <lineage>
        <taxon>Eukaryota</taxon>
        <taxon>Metazoa</taxon>
        <taxon>Ecdysozoa</taxon>
        <taxon>Arthropoda</taxon>
        <taxon>Crustacea</taxon>
        <taxon>Branchiopoda</taxon>
        <taxon>Diplostraca</taxon>
        <taxon>Cladocera</taxon>
        <taxon>Anomopoda</taxon>
        <taxon>Daphniidae</taxon>
        <taxon>Daphnia</taxon>
    </lineage>
</organism>
<reference evidence="2" key="1">
    <citation type="submission" date="2015-10" db="EMBL/GenBank/DDBJ databases">
        <title>Daphnia magna gene sets from two clonal populations assembled and annotated with EvidentialGene.</title>
        <authorList>
            <person name="Gilbert D."/>
            <person name="Podicheti R."/>
            <person name="Orsini L."/>
            <person name="Colbourne J."/>
            <person name="Pfrender M."/>
        </authorList>
    </citation>
    <scope>NUCLEOTIDE SEQUENCE</scope>
</reference>
<dbReference type="Proteomes" id="UP000076858">
    <property type="component" value="Unassembled WGS sequence"/>
</dbReference>
<keyword evidence="2" id="KW-0808">Transferase</keyword>
<dbReference type="Pfam" id="PF10494">
    <property type="entry name" value="Stk19"/>
    <property type="match status" value="1"/>
</dbReference>
<dbReference type="InterPro" id="IPR018865">
    <property type="entry name" value="STK19-like"/>
</dbReference>
<gene>
    <name evidence="3" type="ORF">APZ42_015722</name>
</gene>
<dbReference type="EMBL" id="LRGB01000561">
    <property type="protein sequence ID" value="KZS18177.1"/>
    <property type="molecule type" value="Genomic_DNA"/>
</dbReference>
<dbReference type="EMBL" id="GDIP01213693">
    <property type="protein sequence ID" value="JAJ09709.1"/>
    <property type="molecule type" value="Transcribed_RNA"/>
</dbReference>
<reference evidence="2" key="2">
    <citation type="submission" date="2015-10" db="EMBL/GenBank/DDBJ databases">
        <authorList>
            <person name="Gilbert D.G."/>
        </authorList>
    </citation>
    <scope>NUCLEOTIDE SEQUENCE</scope>
</reference>
<dbReference type="PANTHER" id="PTHR15243">
    <property type="entry name" value="SERINE/THREONINE-PROTEIN KINASE 19"/>
    <property type="match status" value="1"/>
</dbReference>
<evidence type="ECO:0000313" key="3">
    <source>
        <dbReference type="EMBL" id="KZS18177.1"/>
    </source>
</evidence>
<dbReference type="PANTHER" id="PTHR15243:SF0">
    <property type="entry name" value="SERINE_THREONINE-PROTEIN KINASE 19"/>
    <property type="match status" value="1"/>
</dbReference>
<name>A0A0P4ZIK5_9CRUS</name>
<comment type="similarity">
    <text evidence="1">Belongs to the STK19 family.</text>
</comment>
<dbReference type="STRING" id="35525.A0A0P4ZIK5"/>
<dbReference type="OrthoDB" id="10261701at2759"/>
<evidence type="ECO:0000256" key="1">
    <source>
        <dbReference type="ARBA" id="ARBA00093458"/>
    </source>
</evidence>
<evidence type="ECO:0000313" key="4">
    <source>
        <dbReference type="Proteomes" id="UP000076858"/>
    </source>
</evidence>
<keyword evidence="2" id="KW-0418">Kinase</keyword>
<keyword evidence="4" id="KW-1185">Reference proteome</keyword>
<protein>
    <submittedName>
        <fullName evidence="2">Serine/threonine-protein kinase</fullName>
    </submittedName>
</protein>
<proteinExistence type="inferred from homology"/>